<evidence type="ECO:0000256" key="1">
    <source>
        <dbReference type="ARBA" id="ARBA00023015"/>
    </source>
</evidence>
<keyword evidence="6" id="KW-1185">Reference proteome</keyword>
<protein>
    <recommendedName>
        <fullName evidence="4">Transcriptional regulator LacI/GalR-like sensor domain-containing protein</fullName>
    </recommendedName>
</protein>
<dbReference type="InterPro" id="IPR028082">
    <property type="entry name" value="Peripla_BP_I"/>
</dbReference>
<proteinExistence type="predicted"/>
<sequence length="60" mass="6714">MPAEISLIGFDDLALDRVAHSNLTTVSVSRDELGRQAGEILEQTEWACRRCRPLRCGRSI</sequence>
<name>A0ABN2FCX1_9ACTN</name>
<feature type="domain" description="Transcriptional regulator LacI/GalR-like sensor" evidence="4">
    <location>
        <begin position="2"/>
        <end position="42"/>
    </location>
</feature>
<evidence type="ECO:0000256" key="2">
    <source>
        <dbReference type="ARBA" id="ARBA00023125"/>
    </source>
</evidence>
<evidence type="ECO:0000256" key="3">
    <source>
        <dbReference type="ARBA" id="ARBA00023163"/>
    </source>
</evidence>
<comment type="caution">
    <text evidence="5">The sequence shown here is derived from an EMBL/GenBank/DDBJ whole genome shotgun (WGS) entry which is preliminary data.</text>
</comment>
<keyword evidence="2" id="KW-0238">DNA-binding</keyword>
<accession>A0ABN2FCX1</accession>
<evidence type="ECO:0000259" key="4">
    <source>
        <dbReference type="Pfam" id="PF13377"/>
    </source>
</evidence>
<evidence type="ECO:0000313" key="6">
    <source>
        <dbReference type="Proteomes" id="UP001501319"/>
    </source>
</evidence>
<dbReference type="SUPFAM" id="SSF53822">
    <property type="entry name" value="Periplasmic binding protein-like I"/>
    <property type="match status" value="1"/>
</dbReference>
<organism evidence="5 6">
    <name type="scientific">Kribbella alba</name>
    <dbReference type="NCBI Taxonomy" id="190197"/>
    <lineage>
        <taxon>Bacteria</taxon>
        <taxon>Bacillati</taxon>
        <taxon>Actinomycetota</taxon>
        <taxon>Actinomycetes</taxon>
        <taxon>Propionibacteriales</taxon>
        <taxon>Kribbellaceae</taxon>
        <taxon>Kribbella</taxon>
    </lineage>
</organism>
<dbReference type="EMBL" id="BAAANE010000005">
    <property type="protein sequence ID" value="GAA1640333.1"/>
    <property type="molecule type" value="Genomic_DNA"/>
</dbReference>
<dbReference type="InterPro" id="IPR046335">
    <property type="entry name" value="LacI/GalR-like_sensor"/>
</dbReference>
<dbReference type="Proteomes" id="UP001501319">
    <property type="component" value="Unassembled WGS sequence"/>
</dbReference>
<keyword evidence="3" id="KW-0804">Transcription</keyword>
<dbReference type="Pfam" id="PF13377">
    <property type="entry name" value="Peripla_BP_3"/>
    <property type="match status" value="1"/>
</dbReference>
<evidence type="ECO:0000313" key="5">
    <source>
        <dbReference type="EMBL" id="GAA1640333.1"/>
    </source>
</evidence>
<reference evidence="5 6" key="1">
    <citation type="journal article" date="2019" name="Int. J. Syst. Evol. Microbiol.">
        <title>The Global Catalogue of Microorganisms (GCM) 10K type strain sequencing project: providing services to taxonomists for standard genome sequencing and annotation.</title>
        <authorList>
            <consortium name="The Broad Institute Genomics Platform"/>
            <consortium name="The Broad Institute Genome Sequencing Center for Infectious Disease"/>
            <person name="Wu L."/>
            <person name="Ma J."/>
        </authorList>
    </citation>
    <scope>NUCLEOTIDE SEQUENCE [LARGE SCALE GENOMIC DNA]</scope>
    <source>
        <strain evidence="5 6">JCM 14306</strain>
    </source>
</reference>
<dbReference type="Gene3D" id="3.40.50.2300">
    <property type="match status" value="2"/>
</dbReference>
<keyword evidence="1" id="KW-0805">Transcription regulation</keyword>
<gene>
    <name evidence="5" type="ORF">GCM10009744_32660</name>
</gene>